<organism evidence="1 2">
    <name type="scientific">Sphingobium psychrophilum</name>
    <dbReference type="NCBI Taxonomy" id="2728834"/>
    <lineage>
        <taxon>Bacteria</taxon>
        <taxon>Pseudomonadati</taxon>
        <taxon>Pseudomonadota</taxon>
        <taxon>Alphaproteobacteria</taxon>
        <taxon>Sphingomonadales</taxon>
        <taxon>Sphingomonadaceae</taxon>
        <taxon>Sphingobium</taxon>
    </lineage>
</organism>
<dbReference type="AlphaFoldDB" id="A0A7X9WYS2"/>
<comment type="caution">
    <text evidence="1">The sequence shown here is derived from an EMBL/GenBank/DDBJ whole genome shotgun (WGS) entry which is preliminary data.</text>
</comment>
<dbReference type="Proteomes" id="UP000519023">
    <property type="component" value="Unassembled WGS sequence"/>
</dbReference>
<proteinExistence type="predicted"/>
<name>A0A7X9WYS2_9SPHN</name>
<accession>A0A7X9WYS2</accession>
<protein>
    <submittedName>
        <fullName evidence="1">Glycosyltransferase</fullName>
    </submittedName>
</protein>
<keyword evidence="2" id="KW-1185">Reference proteome</keyword>
<dbReference type="RefSeq" id="WP_169574723.1">
    <property type="nucleotide sequence ID" value="NZ_JABBFV010000019.1"/>
</dbReference>
<keyword evidence="1" id="KW-0808">Transferase</keyword>
<evidence type="ECO:0000313" key="1">
    <source>
        <dbReference type="EMBL" id="NML12320.1"/>
    </source>
</evidence>
<gene>
    <name evidence="1" type="ORF">HHL08_19630</name>
</gene>
<dbReference type="SUPFAM" id="SSF53756">
    <property type="entry name" value="UDP-Glycosyltransferase/glycogen phosphorylase"/>
    <property type="match status" value="1"/>
</dbReference>
<evidence type="ECO:0000313" key="2">
    <source>
        <dbReference type="Proteomes" id="UP000519023"/>
    </source>
</evidence>
<sequence>MTRRPIGYYVHHHGAGHRARAEAIAAAIDWPIVLLGTGLGTAGIDLDDDRPISGRFDGVDETASRPAALHYAPLDHNGVRSRVARITRWIATERPALMVVDVSVEVAMLSRLASVPTIYVRLNGDRIDAVHLDAFRGATALIAPFHRDLEMALMPAWIRDKTCYLPGITAAAYPTARQDNRILVVIGRGGPPGDGAAIAQAARACPDMDWRVIGPVTPSADRPANLDLAGWVDDPGREIARAGLIIGAAGDGLVNAVLAADSPFLCIPQDRPYGEQRATARALHALGAAMTLETWPSPDQWPSLIRQAKALPPHARNRLHDPRGVDAAATWLATMAAAAVDQLEPVA</sequence>
<reference evidence="1 2" key="1">
    <citation type="submission" date="2020-04" db="EMBL/GenBank/DDBJ databases">
        <title>Sphingobium sp. AR-3-1 isolated from Arctic soil.</title>
        <authorList>
            <person name="Dahal R.H."/>
            <person name="Chaudhary D.K."/>
        </authorList>
    </citation>
    <scope>NUCLEOTIDE SEQUENCE [LARGE SCALE GENOMIC DNA]</scope>
    <source>
        <strain evidence="1 2">AR-3-1</strain>
    </source>
</reference>
<dbReference type="GO" id="GO:0016740">
    <property type="term" value="F:transferase activity"/>
    <property type="evidence" value="ECO:0007669"/>
    <property type="project" value="UniProtKB-KW"/>
</dbReference>
<dbReference type="Gene3D" id="3.40.50.2000">
    <property type="entry name" value="Glycogen Phosphorylase B"/>
    <property type="match status" value="1"/>
</dbReference>
<dbReference type="EMBL" id="JABBFV010000019">
    <property type="protein sequence ID" value="NML12320.1"/>
    <property type="molecule type" value="Genomic_DNA"/>
</dbReference>